<keyword evidence="5 8" id="KW-0812">Transmembrane</keyword>
<evidence type="ECO:0000256" key="6">
    <source>
        <dbReference type="ARBA" id="ARBA00022989"/>
    </source>
</evidence>
<feature type="transmembrane region" description="Helical" evidence="8">
    <location>
        <begin position="332"/>
        <end position="351"/>
    </location>
</feature>
<dbReference type="FunFam" id="1.20.1640.10:FF:000001">
    <property type="entry name" value="Efflux pump membrane transporter"/>
    <property type="match status" value="1"/>
</dbReference>
<reference evidence="9 10" key="1">
    <citation type="submission" date="2015-06" db="EMBL/GenBank/DDBJ databases">
        <title>Improved classification and identification of acetic acid bacteria using matrix-assisted laser desorption/ionization time-of-flight mass spectrometry; Gluconobacter nephelii and Gluconobacter uchimurae are later heterotypic synonyms of Gluconobacter japonicus and Gluconobacter oxydans, respectively.</title>
        <authorList>
            <person name="Li L."/>
            <person name="Cleenwerck I."/>
            <person name="De Vuyst L."/>
            <person name="Vandamme P."/>
        </authorList>
    </citation>
    <scope>NUCLEOTIDE SEQUENCE [LARGE SCALE GENOMIC DNA]</scope>
    <source>
        <strain evidence="9 10">LMG 1552</strain>
    </source>
</reference>
<feature type="transmembrane region" description="Helical" evidence="8">
    <location>
        <begin position="849"/>
        <end position="868"/>
    </location>
</feature>
<dbReference type="RefSeq" id="WP_061507574.1">
    <property type="nucleotide sequence ID" value="NZ_LHZF01000136.1"/>
</dbReference>
<accession>A0A149RVM4</accession>
<evidence type="ECO:0000256" key="4">
    <source>
        <dbReference type="ARBA" id="ARBA00022519"/>
    </source>
</evidence>
<dbReference type="Gene3D" id="3.30.70.1320">
    <property type="entry name" value="Multidrug efflux transporter AcrB pore domain like"/>
    <property type="match status" value="1"/>
</dbReference>
<sequence length="1019" mass="108639">MSITDLFIRRPVLSIVLCIIILVAGLRTILGLPVQSFPSTVSATIQVVTVYYGADAGTVAGFITTPIESAVAATDGVDYVSSTSETSVSTVTLHLKLNEDPKPAIAQVQAYVSAIANKFPAGTQQPVITMSNNEGSAMYIAVSSKSLRLEQVADYTARVVLPQLQSVPGVLQATDMTQANMALRVWFDARRLAGYGLTANDVATALAQNDYVTGIGQTLGGMMSVDLAVTSSLHTEEQFRQLVVAQRGSALIRLGDVAKVEYGPEMTEVRITNPLGSGAFIRVTLAPGANLIATCDRLHDVLSHISARLPPNIRTKVIFDLSDFVRASLHEVILTLLEAIAIVTGVIFLFLGSFRSVLIPLVTIPLSLVGTVALMGFMGFSINSLTLLALVLATGLVVDDAIIVVENVNRHLAIGEKPMEAALKAARELGRPIIAMTIVLVAAYVPIGLQKGLTGALFTEFAFTLAASVTVSAVLALVLSPMMCATLLRPHDATAPRWVKFSDLGLTIMHRVYAKMLRLVLRFWPAGIVLACVVLGASVMFYRGATHELAPAEDQGIVVVAGQGPPATTLDYVAKYAPPVLDALKGIPEMEDFWLLDAPRIEQGGVVLRDWRKRSRSDVDIQQVLQGKLNDVTGLQYGVFQLPSLPGGAGMPIQFVIKGAGSADELAAISKTIVTEAKKSGLFAYIDNDLLIDQPQTTLVLDRSKLAELGLNVSDVGNSLNWLLGGSYVNYFSRDQRSYRVMPLVTRGQRLNAEQILDYPIAYTHPQSGPAIPIPLSSVAHLTHQVVPEQIAHFQQLNATTLQAVPAPGVSVDRAYSWLASLANSRLPGGYATDTTGSLRDYLTERGSFLPSFGFGILIIFLALAAQFGSFRDALIILVTVPMSVAGALLLLWLGMRGASVNLYSEIGLVTLAGLISKHGILMVEVANERREQGMSKLAAIEHAALVRLRPILMTTAAMILGVVPLLAASGAGAASRFVMGLVLAGGLAIGTLFTLIVLPCFYLLLAHRGSGSLGEARK</sequence>
<feature type="transmembrane region" description="Helical" evidence="8">
    <location>
        <begin position="875"/>
        <end position="895"/>
    </location>
</feature>
<feature type="transmembrane region" description="Helical" evidence="8">
    <location>
        <begin position="386"/>
        <end position="408"/>
    </location>
</feature>
<evidence type="ECO:0000256" key="7">
    <source>
        <dbReference type="ARBA" id="ARBA00023136"/>
    </source>
</evidence>
<feature type="transmembrane region" description="Helical" evidence="8">
    <location>
        <begin position="949"/>
        <end position="972"/>
    </location>
</feature>
<dbReference type="SUPFAM" id="SSF82866">
    <property type="entry name" value="Multidrug efflux transporter AcrB transmembrane domain"/>
    <property type="match status" value="2"/>
</dbReference>
<dbReference type="Gene3D" id="3.30.70.1440">
    <property type="entry name" value="Multidrug efflux transporter AcrB pore domain"/>
    <property type="match status" value="1"/>
</dbReference>
<evidence type="ECO:0000256" key="2">
    <source>
        <dbReference type="ARBA" id="ARBA00022448"/>
    </source>
</evidence>
<evidence type="ECO:0000313" key="9">
    <source>
        <dbReference type="EMBL" id="KXV18484.1"/>
    </source>
</evidence>
<evidence type="ECO:0000313" key="10">
    <source>
        <dbReference type="Proteomes" id="UP000075526"/>
    </source>
</evidence>
<dbReference type="SUPFAM" id="SSF82714">
    <property type="entry name" value="Multidrug efflux transporter AcrB TolC docking domain, DN and DC subdomains"/>
    <property type="match status" value="2"/>
</dbReference>
<dbReference type="GO" id="GO:0005886">
    <property type="term" value="C:plasma membrane"/>
    <property type="evidence" value="ECO:0007669"/>
    <property type="project" value="UniProtKB-SubCell"/>
</dbReference>
<keyword evidence="6 8" id="KW-1133">Transmembrane helix</keyword>
<evidence type="ECO:0000256" key="3">
    <source>
        <dbReference type="ARBA" id="ARBA00022475"/>
    </source>
</evidence>
<dbReference type="PRINTS" id="PR00702">
    <property type="entry name" value="ACRIFLAVINRP"/>
</dbReference>
<protein>
    <submittedName>
        <fullName evidence="9">Acriflavine resistance protein B</fullName>
    </submittedName>
</protein>
<dbReference type="EMBL" id="LHZF01000136">
    <property type="protein sequence ID" value="KXV18484.1"/>
    <property type="molecule type" value="Genomic_DNA"/>
</dbReference>
<keyword evidence="2" id="KW-0813">Transport</keyword>
<dbReference type="Gene3D" id="1.20.1640.10">
    <property type="entry name" value="Multidrug efflux transporter AcrB transmembrane domain"/>
    <property type="match status" value="2"/>
</dbReference>
<feature type="transmembrane region" description="Helical" evidence="8">
    <location>
        <begin position="978"/>
        <end position="1006"/>
    </location>
</feature>
<dbReference type="InterPro" id="IPR001036">
    <property type="entry name" value="Acrflvin-R"/>
</dbReference>
<dbReference type="PANTHER" id="PTHR32063:SF14">
    <property type="entry name" value="BLL4319 PROTEIN"/>
    <property type="match status" value="1"/>
</dbReference>
<evidence type="ECO:0000256" key="8">
    <source>
        <dbReference type="SAM" id="Phobius"/>
    </source>
</evidence>
<name>A0A149RVM4_9PROT</name>
<feature type="transmembrane region" description="Helical" evidence="8">
    <location>
        <begin position="519"/>
        <end position="542"/>
    </location>
</feature>
<feature type="transmembrane region" description="Helical" evidence="8">
    <location>
        <begin position="461"/>
        <end position="479"/>
    </location>
</feature>
<dbReference type="Proteomes" id="UP000075526">
    <property type="component" value="Unassembled WGS sequence"/>
</dbReference>
<dbReference type="AlphaFoldDB" id="A0A149RVM4"/>
<evidence type="ECO:0000256" key="5">
    <source>
        <dbReference type="ARBA" id="ARBA00022692"/>
    </source>
</evidence>
<dbReference type="SUPFAM" id="SSF82693">
    <property type="entry name" value="Multidrug efflux transporter AcrB pore domain, PN1, PN2, PC1 and PC2 subdomains"/>
    <property type="match status" value="3"/>
</dbReference>
<dbReference type="InterPro" id="IPR027463">
    <property type="entry name" value="AcrB_DN_DC_subdom"/>
</dbReference>
<dbReference type="Gene3D" id="3.30.2090.10">
    <property type="entry name" value="Multidrug efflux transporter AcrB TolC docking domain, DN and DC subdomains"/>
    <property type="match status" value="2"/>
</dbReference>
<keyword evidence="4" id="KW-0997">Cell inner membrane</keyword>
<comment type="caution">
    <text evidence="9">The sequence shown here is derived from an EMBL/GenBank/DDBJ whole genome shotgun (WGS) entry which is preliminary data.</text>
</comment>
<keyword evidence="3" id="KW-1003">Cell membrane</keyword>
<keyword evidence="7 8" id="KW-0472">Membrane</keyword>
<feature type="transmembrane region" description="Helical" evidence="8">
    <location>
        <begin position="907"/>
        <end position="928"/>
    </location>
</feature>
<evidence type="ECO:0000256" key="1">
    <source>
        <dbReference type="ARBA" id="ARBA00004429"/>
    </source>
</evidence>
<dbReference type="PATRIC" id="fig|178901.13.peg.3327"/>
<proteinExistence type="predicted"/>
<feature type="transmembrane region" description="Helical" evidence="8">
    <location>
        <begin position="12"/>
        <end position="32"/>
    </location>
</feature>
<dbReference type="GO" id="GO:0042910">
    <property type="term" value="F:xenobiotic transmembrane transporter activity"/>
    <property type="evidence" value="ECO:0007669"/>
    <property type="project" value="TreeGrafter"/>
</dbReference>
<dbReference type="PANTHER" id="PTHR32063">
    <property type="match status" value="1"/>
</dbReference>
<organism evidence="9 10">
    <name type="scientific">Acetobacter malorum</name>
    <dbReference type="NCBI Taxonomy" id="178901"/>
    <lineage>
        <taxon>Bacteria</taxon>
        <taxon>Pseudomonadati</taxon>
        <taxon>Pseudomonadota</taxon>
        <taxon>Alphaproteobacteria</taxon>
        <taxon>Acetobacterales</taxon>
        <taxon>Acetobacteraceae</taxon>
        <taxon>Acetobacter</taxon>
    </lineage>
</organism>
<comment type="subcellular location">
    <subcellularLocation>
        <location evidence="1">Cell inner membrane</location>
        <topology evidence="1">Multi-pass membrane protein</topology>
    </subcellularLocation>
</comment>
<gene>
    <name evidence="9" type="ORF">AD933_03130</name>
</gene>
<feature type="transmembrane region" description="Helical" evidence="8">
    <location>
        <begin position="358"/>
        <end position="380"/>
    </location>
</feature>
<dbReference type="Gene3D" id="3.30.70.1430">
    <property type="entry name" value="Multidrug efflux transporter AcrB pore domain"/>
    <property type="match status" value="2"/>
</dbReference>
<feature type="transmembrane region" description="Helical" evidence="8">
    <location>
        <begin position="429"/>
        <end position="449"/>
    </location>
</feature>
<dbReference type="Pfam" id="PF00873">
    <property type="entry name" value="ACR_tran"/>
    <property type="match status" value="1"/>
</dbReference>